<reference evidence="2 3" key="1">
    <citation type="journal article" date="2021" name="Sci. Rep.">
        <title>Chromosome anchoring in Senegalese sole (Solea senegalensis) reveals sex-associated markers and genome rearrangements in flatfish.</title>
        <authorList>
            <person name="Guerrero-Cozar I."/>
            <person name="Gomez-Garrido J."/>
            <person name="Berbel C."/>
            <person name="Martinez-Blanch J.F."/>
            <person name="Alioto T."/>
            <person name="Claros M.G."/>
            <person name="Gagnaire P.A."/>
            <person name="Manchado M."/>
        </authorList>
    </citation>
    <scope>NUCLEOTIDE SEQUENCE [LARGE SCALE GENOMIC DNA]</scope>
    <source>
        <strain evidence="2">Sse05_10M</strain>
    </source>
</reference>
<evidence type="ECO:0000256" key="1">
    <source>
        <dbReference type="SAM" id="MobiDB-lite"/>
    </source>
</evidence>
<keyword evidence="3" id="KW-1185">Reference proteome</keyword>
<evidence type="ECO:0000313" key="3">
    <source>
        <dbReference type="Proteomes" id="UP000693946"/>
    </source>
</evidence>
<dbReference type="EMBL" id="JAGKHQ010000011">
    <property type="protein sequence ID" value="KAG7504217.1"/>
    <property type="molecule type" value="Genomic_DNA"/>
</dbReference>
<feature type="compositionally biased region" description="Basic and acidic residues" evidence="1">
    <location>
        <begin position="29"/>
        <end position="50"/>
    </location>
</feature>
<organism evidence="2 3">
    <name type="scientific">Solea senegalensis</name>
    <name type="common">Senegalese sole</name>
    <dbReference type="NCBI Taxonomy" id="28829"/>
    <lineage>
        <taxon>Eukaryota</taxon>
        <taxon>Metazoa</taxon>
        <taxon>Chordata</taxon>
        <taxon>Craniata</taxon>
        <taxon>Vertebrata</taxon>
        <taxon>Euteleostomi</taxon>
        <taxon>Actinopterygii</taxon>
        <taxon>Neopterygii</taxon>
        <taxon>Teleostei</taxon>
        <taxon>Neoteleostei</taxon>
        <taxon>Acanthomorphata</taxon>
        <taxon>Carangaria</taxon>
        <taxon>Pleuronectiformes</taxon>
        <taxon>Pleuronectoidei</taxon>
        <taxon>Soleidae</taxon>
        <taxon>Solea</taxon>
    </lineage>
</organism>
<name>A0AAV6RFB2_SOLSE</name>
<proteinExistence type="predicted"/>
<feature type="region of interest" description="Disordered" evidence="1">
    <location>
        <begin position="1"/>
        <end position="50"/>
    </location>
</feature>
<protein>
    <submittedName>
        <fullName evidence="2">Uncharacterized protein</fullName>
    </submittedName>
</protein>
<evidence type="ECO:0000313" key="2">
    <source>
        <dbReference type="EMBL" id="KAG7504217.1"/>
    </source>
</evidence>
<dbReference type="Proteomes" id="UP000693946">
    <property type="component" value="Linkage Group LG19"/>
</dbReference>
<accession>A0AAV6RFB2</accession>
<dbReference type="AlphaFoldDB" id="A0AAV6RFB2"/>
<comment type="caution">
    <text evidence="2">The sequence shown here is derived from an EMBL/GenBank/DDBJ whole genome shotgun (WGS) entry which is preliminary data.</text>
</comment>
<sequence length="50" mass="5801">MQETSRGRGWIRRRERDGKQRRARFPETGSDREVSGPDGGERKVSELLQS</sequence>
<gene>
    <name evidence="2" type="ORF">JOB18_003184</name>
</gene>